<proteinExistence type="predicted"/>
<comment type="caution">
    <text evidence="1">The sequence shown here is derived from an EMBL/GenBank/DDBJ whole genome shotgun (WGS) entry which is preliminary data.</text>
</comment>
<dbReference type="EMBL" id="JALJOR010000005">
    <property type="protein sequence ID" value="KAK9816779.1"/>
    <property type="molecule type" value="Genomic_DNA"/>
</dbReference>
<dbReference type="AlphaFoldDB" id="A0AAW1Q970"/>
<reference evidence="1 2" key="1">
    <citation type="journal article" date="2024" name="Nat. Commun.">
        <title>Phylogenomics reveals the evolutionary origins of lichenization in chlorophyte algae.</title>
        <authorList>
            <person name="Puginier C."/>
            <person name="Libourel C."/>
            <person name="Otte J."/>
            <person name="Skaloud P."/>
            <person name="Haon M."/>
            <person name="Grisel S."/>
            <person name="Petersen M."/>
            <person name="Berrin J.G."/>
            <person name="Delaux P.M."/>
            <person name="Dal Grande F."/>
            <person name="Keller J."/>
        </authorList>
    </citation>
    <scope>NUCLEOTIDE SEQUENCE [LARGE SCALE GENOMIC DNA]</scope>
    <source>
        <strain evidence="1 2">SAG 2043</strain>
    </source>
</reference>
<protein>
    <submittedName>
        <fullName evidence="1">Uncharacterized protein</fullName>
    </submittedName>
</protein>
<gene>
    <name evidence="1" type="ORF">WJX72_005010</name>
</gene>
<dbReference type="Proteomes" id="UP001489004">
    <property type="component" value="Unassembled WGS sequence"/>
</dbReference>
<keyword evidence="2" id="KW-1185">Reference proteome</keyword>
<name>A0AAW1Q970_9CHLO</name>
<sequence>MEAGQAKVVAALFQRYCHQLLAAGQLEHAFRVAATLSSRAALDDVYVVAIQRSEANVAEAVYAAIAALPAGPGCPLPPRVADLLRLQRLEQEAAQGLRPNGKSPEASQEECVAAGIALEARGRIHEALALYSEHRMVEAQQQLSNLMQAAQVA</sequence>
<evidence type="ECO:0000313" key="2">
    <source>
        <dbReference type="Proteomes" id="UP001489004"/>
    </source>
</evidence>
<organism evidence="1 2">
    <name type="scientific">[Myrmecia] bisecta</name>
    <dbReference type="NCBI Taxonomy" id="41462"/>
    <lineage>
        <taxon>Eukaryota</taxon>
        <taxon>Viridiplantae</taxon>
        <taxon>Chlorophyta</taxon>
        <taxon>core chlorophytes</taxon>
        <taxon>Trebouxiophyceae</taxon>
        <taxon>Trebouxiales</taxon>
        <taxon>Trebouxiaceae</taxon>
        <taxon>Myrmecia</taxon>
    </lineage>
</organism>
<evidence type="ECO:0000313" key="1">
    <source>
        <dbReference type="EMBL" id="KAK9816779.1"/>
    </source>
</evidence>
<accession>A0AAW1Q970</accession>